<keyword evidence="6" id="KW-1185">Reference proteome</keyword>
<dbReference type="AlphaFoldDB" id="J4I9K4"/>
<feature type="compositionally biased region" description="Polar residues" evidence="4">
    <location>
        <begin position="794"/>
        <end position="803"/>
    </location>
</feature>
<feature type="compositionally biased region" description="Polar residues" evidence="4">
    <location>
        <begin position="164"/>
        <end position="184"/>
    </location>
</feature>
<dbReference type="PANTHER" id="PTHR15157:SF5">
    <property type="entry name" value="UV RADIATION RESISTANCE-ASSOCIATED GENE PROTEIN"/>
    <property type="match status" value="1"/>
</dbReference>
<dbReference type="Pfam" id="PF10186">
    <property type="entry name" value="ATG14"/>
    <property type="match status" value="1"/>
</dbReference>
<accession>J4I9K4</accession>
<feature type="compositionally biased region" description="Low complexity" evidence="4">
    <location>
        <begin position="830"/>
        <end position="843"/>
    </location>
</feature>
<sequence>MSSTSSASLSNLRFDADGEPNSKIELGTRRRALSRASISGNPGPATASGASHLRKTSTTTSTVRTPLRQRAPSAASSSTSYTSLFFLQDPREVGASGSSRIADLLQDTSQKGLEDVLHSRLVETFITIVLPSSLSTCDDLTPKSGVSANTSRSPPVSPLPLGSNMVQNSESLSKTSGRRSTSIDGSGKPGQSGPATPSRLHSTSGTPRGIIPSMHVKSASASLPRGSMSKSKSISSPSAHRQRSPIPAPFKSIPTKTEDTFISGSTSPGTPSSPSLADINLDAGYPVPDYISPIHRPSTNPSFQFDARFGGEFTQDVDVSQSRMHVEVWGHVRRGLGWSLRKGENGKGKGKQKMQDDELELEWKVIQSWDVDLEDLIPLPETLAAHPSQLPSNTLLITLSPPGRTYYLPLPSQPDSPHPLSADIGYSSDQESEIKKLKGAGEIILPERRLSSHKFTDEPEQEEVNTGEEYSASRRRGRKKTASWQDLLRLINLQACIVDTQQSLSEIVREIDNVVTQSGAGLLRRELSEQEAWVGQLHCEAKLLRDESETVKSQLHARRERLRKRREMLALAREADESDSRLEFEQEAELVNERVRLEDLRSQIAPMRSVLLTTLSFVFPIELVSPPDLLFTILDVPLPIPLAPTDPAPPLLVPAHKDVTEEAVATALGYAAQVVQFLAAYMGKGLVYPVTCVGSRSLIRDGISAMVGPRMFPLFSKGVDTYRFEYGVFLLNKDIEMLMSDRNLRALDMRHTLPNLKNLLLTLTDNESTQLPTQRFSTASSVSISSLQSPVLTASSLPSTASEPPTDPNSEHDGLPTAASHPPIDDSESPPRSGSTTPTTASTRRSRAFLDLAPFAGFLRGRYPSSSRPSVRSVPESPEGAQALAPSASTVPSTPTVPRGQSDAADDSGENADDEDDRRTIRGRSEAPDVEETESEGKVEVSGNGHAAPEANGAAEKMVDQRDTPPLVNGVS</sequence>
<feature type="region of interest" description="Disordered" evidence="4">
    <location>
        <begin position="453"/>
        <end position="476"/>
    </location>
</feature>
<evidence type="ECO:0000256" key="3">
    <source>
        <dbReference type="ARBA" id="ARBA00023054"/>
    </source>
</evidence>
<dbReference type="PANTHER" id="PTHR15157">
    <property type="entry name" value="UV RADIATION RESISTANCE-ASSOCIATED GENE PROTEIN"/>
    <property type="match status" value="1"/>
</dbReference>
<dbReference type="GeneID" id="24096227"/>
<feature type="compositionally biased region" description="Low complexity" evidence="4">
    <location>
        <begin position="263"/>
        <end position="275"/>
    </location>
</feature>
<feature type="compositionally biased region" description="Low complexity" evidence="4">
    <location>
        <begin position="227"/>
        <end position="238"/>
    </location>
</feature>
<feature type="compositionally biased region" description="Acidic residues" evidence="4">
    <location>
        <begin position="904"/>
        <end position="916"/>
    </location>
</feature>
<gene>
    <name evidence="5" type="ORF">FIBRA_03365</name>
</gene>
<feature type="compositionally biased region" description="Basic and acidic residues" evidence="4">
    <location>
        <begin position="917"/>
        <end position="927"/>
    </location>
</feature>
<reference evidence="5 6" key="1">
    <citation type="journal article" date="2012" name="Appl. Environ. Microbiol.">
        <title>Short-read sequencing for genomic analysis of the brown rot fungus Fibroporia radiculosa.</title>
        <authorList>
            <person name="Tang J.D."/>
            <person name="Perkins A.D."/>
            <person name="Sonstegard T.S."/>
            <person name="Schroeder S.G."/>
            <person name="Burgess S.C."/>
            <person name="Diehl S.V."/>
        </authorList>
    </citation>
    <scope>NUCLEOTIDE SEQUENCE [LARGE SCALE GENOMIC DNA]</scope>
    <source>
        <strain evidence="5 6">TFFH 294</strain>
    </source>
</reference>
<evidence type="ECO:0000256" key="1">
    <source>
        <dbReference type="ARBA" id="ARBA00009574"/>
    </source>
</evidence>
<feature type="compositionally biased region" description="Low complexity" evidence="4">
    <location>
        <begin position="864"/>
        <end position="879"/>
    </location>
</feature>
<feature type="compositionally biased region" description="Polar residues" evidence="4">
    <location>
        <begin position="193"/>
        <end position="206"/>
    </location>
</feature>
<evidence type="ECO:0000256" key="4">
    <source>
        <dbReference type="SAM" id="MobiDB-lite"/>
    </source>
</evidence>
<organism evidence="5 6">
    <name type="scientific">Fibroporia radiculosa</name>
    <dbReference type="NCBI Taxonomy" id="599839"/>
    <lineage>
        <taxon>Eukaryota</taxon>
        <taxon>Fungi</taxon>
        <taxon>Dikarya</taxon>
        <taxon>Basidiomycota</taxon>
        <taxon>Agaricomycotina</taxon>
        <taxon>Agaricomycetes</taxon>
        <taxon>Polyporales</taxon>
        <taxon>Fibroporiaceae</taxon>
        <taxon>Fibroporia</taxon>
    </lineage>
</organism>
<evidence type="ECO:0000313" key="5">
    <source>
        <dbReference type="EMBL" id="CCM01316.1"/>
    </source>
</evidence>
<dbReference type="GO" id="GO:0000323">
    <property type="term" value="C:lytic vacuole"/>
    <property type="evidence" value="ECO:0007669"/>
    <property type="project" value="TreeGrafter"/>
</dbReference>
<dbReference type="STRING" id="599839.J4I9K4"/>
<dbReference type="RefSeq" id="XP_012180599.1">
    <property type="nucleotide sequence ID" value="XM_012325209.1"/>
</dbReference>
<dbReference type="GO" id="GO:0000149">
    <property type="term" value="F:SNARE binding"/>
    <property type="evidence" value="ECO:0007669"/>
    <property type="project" value="TreeGrafter"/>
</dbReference>
<keyword evidence="3" id="KW-0175">Coiled coil</keyword>
<dbReference type="InterPro" id="IPR018791">
    <property type="entry name" value="UV_resistance/autophagy_Atg14"/>
</dbReference>
<feature type="region of interest" description="Disordered" evidence="4">
    <location>
        <begin position="1"/>
        <end position="75"/>
    </location>
</feature>
<dbReference type="HOGENOM" id="CLU_011081_0_0_1"/>
<dbReference type="GO" id="GO:0005768">
    <property type="term" value="C:endosome"/>
    <property type="evidence" value="ECO:0007669"/>
    <property type="project" value="TreeGrafter"/>
</dbReference>
<dbReference type="Proteomes" id="UP000006352">
    <property type="component" value="Unassembled WGS sequence"/>
</dbReference>
<evidence type="ECO:0000256" key="2">
    <source>
        <dbReference type="ARBA" id="ARBA00013807"/>
    </source>
</evidence>
<proteinExistence type="inferred from homology"/>
<feature type="compositionally biased region" description="Low complexity" evidence="4">
    <location>
        <begin position="1"/>
        <end position="10"/>
    </location>
</feature>
<feature type="region of interest" description="Disordered" evidence="4">
    <location>
        <begin position="794"/>
        <end position="972"/>
    </location>
</feature>
<dbReference type="EMBL" id="HE797026">
    <property type="protein sequence ID" value="CCM01316.1"/>
    <property type="molecule type" value="Genomic_DNA"/>
</dbReference>
<comment type="similarity">
    <text evidence="1">Belongs to the ATG14 family.</text>
</comment>
<dbReference type="OrthoDB" id="72772at2759"/>
<protein>
    <recommendedName>
        <fullName evidence="2">Autophagy-related protein 14</fullName>
    </recommendedName>
</protein>
<dbReference type="GO" id="GO:0035493">
    <property type="term" value="P:SNARE complex assembly"/>
    <property type="evidence" value="ECO:0007669"/>
    <property type="project" value="TreeGrafter"/>
</dbReference>
<feature type="compositionally biased region" description="Basic and acidic residues" evidence="4">
    <location>
        <begin position="14"/>
        <end position="28"/>
    </location>
</feature>
<feature type="compositionally biased region" description="Polar residues" evidence="4">
    <location>
        <begin position="887"/>
        <end position="896"/>
    </location>
</feature>
<feature type="compositionally biased region" description="Polar residues" evidence="4">
    <location>
        <begin position="137"/>
        <end position="154"/>
    </location>
</feature>
<dbReference type="GO" id="GO:0032991">
    <property type="term" value="C:protein-containing complex"/>
    <property type="evidence" value="ECO:0007669"/>
    <property type="project" value="UniProtKB-ARBA"/>
</dbReference>
<evidence type="ECO:0000313" key="6">
    <source>
        <dbReference type="Proteomes" id="UP000006352"/>
    </source>
</evidence>
<feature type="region of interest" description="Disordered" evidence="4">
    <location>
        <begin position="137"/>
        <end position="276"/>
    </location>
</feature>
<dbReference type="InParanoid" id="J4I9K4"/>
<name>J4I9K4_9APHY</name>